<dbReference type="InterPro" id="IPR024288">
    <property type="entry name" value="SICA_C"/>
</dbReference>
<reference evidence="5 6" key="1">
    <citation type="submission" date="2017-05" db="EMBL/GenBank/DDBJ databases">
        <title>PacBio assembly of a Plasmodium knowlesi genome sequence with Hi-C correction and manual annotation of the SICAvar gene family.</title>
        <authorList>
            <person name="Lapp S.A."/>
            <person name="Geraldo J.A."/>
            <person name="Chien J.-T."/>
            <person name="Ay F."/>
            <person name="Pakala S.B."/>
            <person name="Batugedara G."/>
            <person name="Humphrey J.C."/>
            <person name="Debarry J.D."/>
            <person name="Le Roch K.G."/>
            <person name="Galinski M.R."/>
            <person name="Kissinger J.C."/>
        </authorList>
    </citation>
    <scope>NUCLEOTIDE SEQUENCE [LARGE SCALE GENOMIC DNA]</scope>
    <source>
        <strain evidence="6">Malayan Strain Pk1 (A+)</strain>
    </source>
</reference>
<gene>
    <name evidence="5" type="ORF">PKNOH_S110082300</name>
</gene>
<feature type="region of interest" description="Disordered" evidence="1">
    <location>
        <begin position="979"/>
        <end position="1004"/>
    </location>
</feature>
<feature type="domain" description="Schizont-infected cell agglutination extracellular beta" evidence="2">
    <location>
        <begin position="513"/>
        <end position="686"/>
    </location>
</feature>
<evidence type="ECO:0000313" key="5">
    <source>
        <dbReference type="EMBL" id="OTN65696.1"/>
    </source>
</evidence>
<name>A0A1Y3DR66_PLAKN</name>
<dbReference type="OrthoDB" id="389533at2759"/>
<dbReference type="InterPro" id="IPR024290">
    <property type="entry name" value="SICA_extracell_a"/>
</dbReference>
<sequence length="1772" mass="195606">MAAGATQPGAPNACTSALGDSEIQQSDQEGRGLREKWQEYLRTHSGNSGQSAQAVTLPSDLTGKVETMLETLRPYMQWAREEKSVLNACSTLKYPKDRKKEGHMKQICRVPVMIVNWMAGLDPQGKNKTPTTPGDSWEPYLRCIVGNSIIFRILKNKCEAQQMLKIISDTMAKGGSQPSVTGANSICAWVRMEDMEEVENLIGPALDQWLNNAKQSTQNGGISGVNNILEWAKCSDKQKQQENRQERKCSSDRIIELLGGGKSGALHKLVDPLAAAKACIQSYIDNIDKNNNDGDGKLCHRLQCIDNYLKATGAAEAEAAARKTSTSTDIWKEVRTQVTELVTNVEKNNDNTDADTLCNDITCPNGGANDCVSKTTCKIMAKALKEVHKNGDDDTNLGPLKVNNPIFRPTIRCVMLNAFAEKLKQHAQGKGYACAVEEGIEEALKKGEGKRKEWCKEGSGKEDGPCEPCGNKHQVCTAFKIGSTSLVGEVMYELNNNTPKIQKTLSTIEGKVTLCDRMNCIIKQLKPTDSSKKQNTGTTDAVTFWGENGDVKKLWDELAEKMKENGGSGNGQCGSFETDAEKKACNYLHAGFKELYEPTTTASSSGTANSEVLDNPSFRQTMGCFLLHAYANEMKKKAVCEIEGGIKKAFELGGTLSKTGTACKNGGKGPCVPCQWQESDYDKCQINIKGSTTATETAKEKVEKIIEEDTTNIEDMLSNINKRDKLCDHMKCIATHLNSTNGQKQKQSAEEFWTKDAKKLWEELVEEMKTKGNVDGSGNGDCKGFDNPSATVACNYLHVAFKKLKELSKSIKTDGTKYPILHKDPSFAQTVGCFLLHSYATHIKGKATCVIDEGIKRAFESWKPSKNGTCNGNGTEPCVPCQWEDDDYKSCEITTNGGGGTTEQTEVKPKVEGIVNKNDPDTDSIIKNINEMKTLCDGLKCIASHLNPSNGKQPSTTAQNFWTATGEVSELWNDLSKAMEQNGGQDKGGQCGQVDGSRQPTDPEKKACQHLTLGFNKLKDLSNSATSKGTHGKILSKDPLLKQAMGCLLLKEYARKMQGQSKCVIDSGLKKAFDSWKFNNTKSNCSGTEPCVPCQWNDTNIDKCEISIIDAAGETTQIEVTEKLTHVQDKINTTSTETLKKINEMFTLCDFIRCAGPKWFHNHKNKNGTKGSPTQTWCDFWENDGVQPELKKMFDKIASEGKNKTNGPCDQFGYGNEHSVERKACNHITAGLDYINQISSVATAHQNGNTDDDNFFKQSMMCAALNLYATKIKKETDNVCPIDEDRIKLMFTNWNKKNNSCSTSGSGSANNNNCFKCERKADFNDCDLLVDEGLIGRSTPSQPNGQKCTDNGNTRKEVQTQMNKLLQAESNMQPTLNEINEMASSFCTQVQCAIKKKLKNEGKLLNGTPPSWDALRDKIGKELTELLINMNDPKKQSDAAKYCSDKDYNWYTLGHKQSKTNKAACLHFAAGLQHIYTHGNGRVNGPSFEQTMGCLFLKEYAKQLQTVANEKKKGHSWVHPKCDIKEGIDHAFGKSKDIMKSVLPQCSKDTNGNNSCFVCTQNNDYGTCKIGIDSVKDNVEPLLQTKKEHMQQTLENTVCPILLTDLLTPFLPLAPVSIGLSAMAYYLWKYFGPLGKGGPRFRRSPGEIPGPSVQEQVLDHVQQEAGPHEYQLVKERKPPSAPTRTKRSGRVNRRTIIEIHFEVLDECQKGDTQLAQKDFLELLVQEFMGSELMDEEQVPMEEVLTEGVPMESIPLEQVPMERVPSLGSGLMV</sequence>
<protein>
    <submittedName>
        <fullName evidence="5">SICAvar type I</fullName>
    </submittedName>
</protein>
<feature type="region of interest" description="Disordered" evidence="1">
    <location>
        <begin position="1"/>
        <end position="30"/>
    </location>
</feature>
<feature type="domain" description="Schizont-infected cell agglutination extracellular beta" evidence="2">
    <location>
        <begin position="725"/>
        <end position="893"/>
    </location>
</feature>
<dbReference type="Pfam" id="PF12879">
    <property type="entry name" value="SICA_C"/>
    <property type="match status" value="1"/>
</dbReference>
<feature type="domain" description="Schizont-infected cell agglutination extracellular beta" evidence="2">
    <location>
        <begin position="1385"/>
        <end position="1570"/>
    </location>
</feature>
<evidence type="ECO:0000259" key="4">
    <source>
        <dbReference type="Pfam" id="PF12887"/>
    </source>
</evidence>
<evidence type="ECO:0000259" key="3">
    <source>
        <dbReference type="Pfam" id="PF12879"/>
    </source>
</evidence>
<feature type="domain" description="Schizont-infected cell agglutination extracellular beta" evidence="2">
    <location>
        <begin position="297"/>
        <end position="477"/>
    </location>
</feature>
<dbReference type="InterPro" id="IPR024285">
    <property type="entry name" value="SICA_extracell_b"/>
</dbReference>
<dbReference type="VEuPathDB" id="PlasmoDB:PKA1H_120016100"/>
<proteinExistence type="predicted"/>
<dbReference type="EMBL" id="NETL01000025">
    <property type="protein sequence ID" value="OTN65696.1"/>
    <property type="molecule type" value="Genomic_DNA"/>
</dbReference>
<dbReference type="Pfam" id="PF12887">
    <property type="entry name" value="SICA_alpha"/>
    <property type="match status" value="1"/>
</dbReference>
<organism evidence="5 6">
    <name type="scientific">Plasmodium knowlesi</name>
    <dbReference type="NCBI Taxonomy" id="5850"/>
    <lineage>
        <taxon>Eukaryota</taxon>
        <taxon>Sar</taxon>
        <taxon>Alveolata</taxon>
        <taxon>Apicomplexa</taxon>
        <taxon>Aconoidasida</taxon>
        <taxon>Haemosporida</taxon>
        <taxon>Plasmodiidae</taxon>
        <taxon>Plasmodium</taxon>
        <taxon>Plasmodium (Plasmodium)</taxon>
    </lineage>
</organism>
<feature type="domain" description="Schizont-infected cell agglutination extracellular beta" evidence="2">
    <location>
        <begin position="1147"/>
        <end position="1327"/>
    </location>
</feature>
<dbReference type="Pfam" id="PF12878">
    <property type="entry name" value="SICA_beta"/>
    <property type="match status" value="6"/>
</dbReference>
<dbReference type="VEuPathDB" id="PlasmoDB:PKNOH_S110082300"/>
<evidence type="ECO:0000313" key="6">
    <source>
        <dbReference type="Proteomes" id="UP000195012"/>
    </source>
</evidence>
<dbReference type="Proteomes" id="UP000195012">
    <property type="component" value="Unassembled WGS sequence"/>
</dbReference>
<evidence type="ECO:0000256" key="1">
    <source>
        <dbReference type="SAM" id="MobiDB-lite"/>
    </source>
</evidence>
<feature type="domain" description="Schizont-infected cell agglutination extracellular beta" evidence="2">
    <location>
        <begin position="934"/>
        <end position="1106"/>
    </location>
</feature>
<evidence type="ECO:0000259" key="2">
    <source>
        <dbReference type="Pfam" id="PF12878"/>
    </source>
</evidence>
<feature type="domain" description="Schizont-infected cell agglutination extracellular alpha" evidence="4">
    <location>
        <begin position="32"/>
        <end position="209"/>
    </location>
</feature>
<accession>A0A1Y3DR66</accession>
<feature type="domain" description="Schizont-infected cell agglutination C-terminal" evidence="3">
    <location>
        <begin position="1629"/>
        <end position="1771"/>
    </location>
</feature>
<dbReference type="VEuPathDB" id="PlasmoDB:PKNH_1211900"/>
<comment type="caution">
    <text evidence="5">The sequence shown here is derived from an EMBL/GenBank/DDBJ whole genome shotgun (WGS) entry which is preliminary data.</text>
</comment>